<dbReference type="CDD" id="cd04301">
    <property type="entry name" value="NAT_SF"/>
    <property type="match status" value="1"/>
</dbReference>
<protein>
    <submittedName>
        <fullName evidence="2">GNAT family N-acetyltransferase</fullName>
        <ecNumber evidence="2">2.3.1.-</ecNumber>
    </submittedName>
</protein>
<reference evidence="3" key="1">
    <citation type="journal article" date="2019" name="Int. J. Syst. Evol. Microbiol.">
        <title>The Global Catalogue of Microorganisms (GCM) 10K type strain sequencing project: providing services to taxonomists for standard genome sequencing and annotation.</title>
        <authorList>
            <consortium name="The Broad Institute Genomics Platform"/>
            <consortium name="The Broad Institute Genome Sequencing Center for Infectious Disease"/>
            <person name="Wu L."/>
            <person name="Ma J."/>
        </authorList>
    </citation>
    <scope>NUCLEOTIDE SEQUENCE [LARGE SCALE GENOMIC DNA]</scope>
    <source>
        <strain evidence="3">TISTR 1514</strain>
    </source>
</reference>
<dbReference type="PROSITE" id="PS51186">
    <property type="entry name" value="GNAT"/>
    <property type="match status" value="1"/>
</dbReference>
<dbReference type="PANTHER" id="PTHR41700">
    <property type="entry name" value="GCN5-RELATED N-ACETYLTRANSFERASE"/>
    <property type="match status" value="1"/>
</dbReference>
<dbReference type="EC" id="2.3.1.-" evidence="2"/>
<dbReference type="GO" id="GO:0016746">
    <property type="term" value="F:acyltransferase activity"/>
    <property type="evidence" value="ECO:0007669"/>
    <property type="project" value="UniProtKB-KW"/>
</dbReference>
<feature type="domain" description="N-acetyltransferase" evidence="1">
    <location>
        <begin position="17"/>
        <end position="174"/>
    </location>
</feature>
<dbReference type="SUPFAM" id="SSF55729">
    <property type="entry name" value="Acyl-CoA N-acyltransferases (Nat)"/>
    <property type="match status" value="1"/>
</dbReference>
<gene>
    <name evidence="2" type="ORF">ACFSW7_03265</name>
</gene>
<comment type="caution">
    <text evidence="2">The sequence shown here is derived from an EMBL/GenBank/DDBJ whole genome shotgun (WGS) entry which is preliminary data.</text>
</comment>
<organism evidence="2 3">
    <name type="scientific">Gulosibacter faecalis</name>
    <dbReference type="NCBI Taxonomy" id="272240"/>
    <lineage>
        <taxon>Bacteria</taxon>
        <taxon>Bacillati</taxon>
        <taxon>Actinomycetota</taxon>
        <taxon>Actinomycetes</taxon>
        <taxon>Micrococcales</taxon>
        <taxon>Microbacteriaceae</taxon>
        <taxon>Gulosibacter</taxon>
    </lineage>
</organism>
<evidence type="ECO:0000259" key="1">
    <source>
        <dbReference type="PROSITE" id="PS51186"/>
    </source>
</evidence>
<sequence length="272" mass="29016">MANASSLDAGSMLSGTLTGRRLSSDAELGQAAELYTRVFRYEAKRITLNPLLIQAIIRNGGSAVGVYDGDRIVGFAYGFAGRDAAGRDFHYSQAAVVDADYQGRGAGRALKLLQREVALEWGHERMRWTFDPLVARNGHFNLDSLGATGLEFHTDYYDRPGTDRVMVEWDLTAATGGANRAATAATPVLDARDWGDTCDAGDGATWIAVPTTAPEPGSDERGRIAARLRDSLATVTHSGRVLVSCRRVSEATAGYLAVPSVVSTTTDEAVSA</sequence>
<dbReference type="InterPro" id="IPR016181">
    <property type="entry name" value="Acyl_CoA_acyltransferase"/>
</dbReference>
<evidence type="ECO:0000313" key="3">
    <source>
        <dbReference type="Proteomes" id="UP001597492"/>
    </source>
</evidence>
<name>A0ABW5UUQ5_9MICO</name>
<dbReference type="InterPro" id="IPR038764">
    <property type="entry name" value="GNAT_N_AcTrfase_prd"/>
</dbReference>
<dbReference type="RefSeq" id="WP_019617942.1">
    <property type="nucleotide sequence ID" value="NZ_JBHUNE010000003.1"/>
</dbReference>
<evidence type="ECO:0000313" key="2">
    <source>
        <dbReference type="EMBL" id="MFD2757396.1"/>
    </source>
</evidence>
<dbReference type="Proteomes" id="UP001597492">
    <property type="component" value="Unassembled WGS sequence"/>
</dbReference>
<accession>A0ABW5UUQ5</accession>
<dbReference type="EMBL" id="JBHUNE010000003">
    <property type="protein sequence ID" value="MFD2757396.1"/>
    <property type="molecule type" value="Genomic_DNA"/>
</dbReference>
<dbReference type="InterPro" id="IPR000182">
    <property type="entry name" value="GNAT_dom"/>
</dbReference>
<keyword evidence="3" id="KW-1185">Reference proteome</keyword>
<dbReference type="Pfam" id="PF00583">
    <property type="entry name" value="Acetyltransf_1"/>
    <property type="match status" value="1"/>
</dbReference>
<keyword evidence="2" id="KW-0012">Acyltransferase</keyword>
<keyword evidence="2" id="KW-0808">Transferase</keyword>
<dbReference type="PANTHER" id="PTHR41700:SF1">
    <property type="entry name" value="N-ACETYLTRANSFERASE DOMAIN-CONTAINING PROTEIN"/>
    <property type="match status" value="1"/>
</dbReference>
<dbReference type="Gene3D" id="3.40.630.30">
    <property type="match status" value="1"/>
</dbReference>
<proteinExistence type="predicted"/>